<dbReference type="EMBL" id="GBRH01267106">
    <property type="protein sequence ID" value="JAD30789.1"/>
    <property type="molecule type" value="Transcribed_RNA"/>
</dbReference>
<accession>A0A0A8YUG8</accession>
<dbReference type="AlphaFoldDB" id="A0A0A8YUG8"/>
<reference evidence="1" key="1">
    <citation type="submission" date="2014-09" db="EMBL/GenBank/DDBJ databases">
        <authorList>
            <person name="Magalhaes I.L.F."/>
            <person name="Oliveira U."/>
            <person name="Santos F.R."/>
            <person name="Vidigal T.H.D.A."/>
            <person name="Brescovit A.D."/>
            <person name="Santos A.J."/>
        </authorList>
    </citation>
    <scope>NUCLEOTIDE SEQUENCE</scope>
    <source>
        <tissue evidence="1">Shoot tissue taken approximately 20 cm above the soil surface</tissue>
    </source>
</reference>
<sequence length="57" mass="6077">MLLDPLTNVQSGGASGLIIALYTVDVLLSTEDTQGIPFVLVDNDIGFHVATYIGNQR</sequence>
<organism evidence="1">
    <name type="scientific">Arundo donax</name>
    <name type="common">Giant reed</name>
    <name type="synonym">Donax arundinaceus</name>
    <dbReference type="NCBI Taxonomy" id="35708"/>
    <lineage>
        <taxon>Eukaryota</taxon>
        <taxon>Viridiplantae</taxon>
        <taxon>Streptophyta</taxon>
        <taxon>Embryophyta</taxon>
        <taxon>Tracheophyta</taxon>
        <taxon>Spermatophyta</taxon>
        <taxon>Magnoliopsida</taxon>
        <taxon>Liliopsida</taxon>
        <taxon>Poales</taxon>
        <taxon>Poaceae</taxon>
        <taxon>PACMAD clade</taxon>
        <taxon>Arundinoideae</taxon>
        <taxon>Arundineae</taxon>
        <taxon>Arundo</taxon>
    </lineage>
</organism>
<reference evidence="1" key="2">
    <citation type="journal article" date="2015" name="Data Brief">
        <title>Shoot transcriptome of the giant reed, Arundo donax.</title>
        <authorList>
            <person name="Barrero R.A."/>
            <person name="Guerrero F.D."/>
            <person name="Moolhuijzen P."/>
            <person name="Goolsby J.A."/>
            <person name="Tidwell J."/>
            <person name="Bellgard S.E."/>
            <person name="Bellgard M.I."/>
        </authorList>
    </citation>
    <scope>NUCLEOTIDE SEQUENCE</scope>
    <source>
        <tissue evidence="1">Shoot tissue taken approximately 20 cm above the soil surface</tissue>
    </source>
</reference>
<protein>
    <submittedName>
        <fullName evidence="1">Uncharacterized protein</fullName>
    </submittedName>
</protein>
<evidence type="ECO:0000313" key="1">
    <source>
        <dbReference type="EMBL" id="JAD30789.1"/>
    </source>
</evidence>
<proteinExistence type="predicted"/>
<name>A0A0A8YUG8_ARUDO</name>